<keyword evidence="1" id="KW-1133">Transmembrane helix</keyword>
<sequence length="179" mass="19524">MRRKRPGERANSVLRHGARHRTVGPRLRTPGGQMPTTARLVAALMLAGLGWGVSILIVTYLPPETQVGWFGPVAAGFGLIVGWSYTGRRLDRGRGKAVSVGLTSVLTHVFWVLLTFSIVEMVRRSLRKSYDNPPEAVVDVFRIAVDYLVVAAQIDVVLALLIGAVVVGVVTQRVAARFR</sequence>
<keyword evidence="3" id="KW-1185">Reference proteome</keyword>
<accession>A0A5D0RKJ2</accession>
<reference evidence="2 3" key="1">
    <citation type="submission" date="2019-08" db="EMBL/GenBank/DDBJ databases">
        <title>Identification of a novel species of the genus Boseongicola.</title>
        <authorList>
            <person name="Zhang X.-Q."/>
        </authorList>
    </citation>
    <scope>NUCLEOTIDE SEQUENCE [LARGE SCALE GENOMIC DNA]</scope>
    <source>
        <strain evidence="2 3">HY14</strain>
    </source>
</reference>
<dbReference type="InterPro" id="IPR047784">
    <property type="entry name" value="TrgA"/>
</dbReference>
<dbReference type="Proteomes" id="UP000322080">
    <property type="component" value="Unassembled WGS sequence"/>
</dbReference>
<feature type="transmembrane region" description="Helical" evidence="1">
    <location>
        <begin position="97"/>
        <end position="119"/>
    </location>
</feature>
<evidence type="ECO:0000256" key="1">
    <source>
        <dbReference type="SAM" id="Phobius"/>
    </source>
</evidence>
<keyword evidence="1" id="KW-0472">Membrane</keyword>
<evidence type="ECO:0000313" key="2">
    <source>
        <dbReference type="EMBL" id="TYB81295.1"/>
    </source>
</evidence>
<protein>
    <submittedName>
        <fullName evidence="2">TrgA family protein</fullName>
    </submittedName>
</protein>
<feature type="transmembrane region" description="Helical" evidence="1">
    <location>
        <begin position="67"/>
        <end position="85"/>
    </location>
</feature>
<gene>
    <name evidence="2" type="ORF">FVF75_09215</name>
</gene>
<dbReference type="AlphaFoldDB" id="A0A5D0RKJ2"/>
<keyword evidence="1" id="KW-0812">Transmembrane</keyword>
<feature type="transmembrane region" description="Helical" evidence="1">
    <location>
        <begin position="40"/>
        <end position="61"/>
    </location>
</feature>
<evidence type="ECO:0000313" key="3">
    <source>
        <dbReference type="Proteomes" id="UP000322080"/>
    </source>
</evidence>
<dbReference type="NCBIfam" id="NF033773">
    <property type="entry name" value="tellur_TrgA"/>
    <property type="match status" value="1"/>
</dbReference>
<proteinExistence type="predicted"/>
<dbReference type="EMBL" id="VSIY01000006">
    <property type="protein sequence ID" value="TYB81295.1"/>
    <property type="molecule type" value="Genomic_DNA"/>
</dbReference>
<organism evidence="2 3">
    <name type="scientific">Maritimibacter fusiformis</name>
    <dbReference type="NCBI Taxonomy" id="2603819"/>
    <lineage>
        <taxon>Bacteria</taxon>
        <taxon>Pseudomonadati</taxon>
        <taxon>Pseudomonadota</taxon>
        <taxon>Alphaproteobacteria</taxon>
        <taxon>Rhodobacterales</taxon>
        <taxon>Roseobacteraceae</taxon>
        <taxon>Maritimibacter</taxon>
    </lineage>
</organism>
<name>A0A5D0RKJ2_9RHOB</name>
<feature type="transmembrane region" description="Helical" evidence="1">
    <location>
        <begin position="147"/>
        <end position="170"/>
    </location>
</feature>
<comment type="caution">
    <text evidence="2">The sequence shown here is derived from an EMBL/GenBank/DDBJ whole genome shotgun (WGS) entry which is preliminary data.</text>
</comment>